<accession>A0A8T1W0S0</accession>
<dbReference type="AlphaFoldDB" id="A0A8T1W0S0"/>
<organism evidence="1 2">
    <name type="scientific">Phytophthora pseudosyringae</name>
    <dbReference type="NCBI Taxonomy" id="221518"/>
    <lineage>
        <taxon>Eukaryota</taxon>
        <taxon>Sar</taxon>
        <taxon>Stramenopiles</taxon>
        <taxon>Oomycota</taxon>
        <taxon>Peronosporomycetes</taxon>
        <taxon>Peronosporales</taxon>
        <taxon>Peronosporaceae</taxon>
        <taxon>Phytophthora</taxon>
    </lineage>
</organism>
<comment type="caution">
    <text evidence="1">The sequence shown here is derived from an EMBL/GenBank/DDBJ whole genome shotgun (WGS) entry which is preliminary data.</text>
</comment>
<name>A0A8T1W0S0_9STRA</name>
<proteinExistence type="predicted"/>
<sequence length="763" mass="85829">MEEEDDSNWDFLLPWCHQVSHRLRYAKGALEDAPGQRYRGIEVELPRFELYRDADEQQRDSKPPCQDLREALALLAAVAHVDNAAWKKLLVENGKLNVGNQEEMFEGDFMPRFQLTRLDCGLDGSGELLEGVSAFCGTEQYSVQSAEYQRALTRIAAMKGGRSCTGSTEIEIPITVQLGPWLAPSSQEMLVYLRKLQATVRTARTQWHQYVDRGQTRLSAVFVLESIMIDLRDASISTELAQLVESLAHDGITVSGLALRLELGYQLSANGSLEEARKTVGKLMFGLFGGAKKAAALDWSGLDFEIASMTGPLAAEYGHINQLGLSSVHFDCETMQNWVFERMCSAVALNQTARHLSLGLELNDGDSDGEDWALWCWRWQWVIFACFSEKARLQSRLEKLTLRNAVITAEAVEAMAAVSASHEPEEDLLSCSSLPSAPSIDVCIMPNSPLKLLSIYPDDDADNSPSFKVEREIAGVRLLREADESNWVDALVPGFGKCKVQHASLIYRELTLPSNGLAGVTSLEIKFGEDPDPEVLQGLLLLVGASLTHLTLEFEYFNTMDLQGIVASCPNLVELAVCTHIIELRFCLRDSNYRDLALDPTSHFPFARVEDIAHILCDSENPFTKCARRVRVRLDQRAVYHPYEACYAALLQMLEMNCSLEYLDIVAQRLHMTHYNDFKMHHLESLPVVQSALSMTCKAAFLSVMGAKRSERRDTKRRRQLPLPVLDQHVLVCVFEYAAPHVTRRVYFREHDFFETGRYYIPI</sequence>
<dbReference type="EMBL" id="JAGDFM010000089">
    <property type="protein sequence ID" value="KAG7386951.1"/>
    <property type="molecule type" value="Genomic_DNA"/>
</dbReference>
<dbReference type="OrthoDB" id="126778at2759"/>
<gene>
    <name evidence="1" type="ORF">PHYPSEUDO_014935</name>
</gene>
<dbReference type="Proteomes" id="UP000694044">
    <property type="component" value="Unassembled WGS sequence"/>
</dbReference>
<reference evidence="1" key="1">
    <citation type="submission" date="2021-02" db="EMBL/GenBank/DDBJ databases">
        <authorList>
            <person name="Palmer J.M."/>
        </authorList>
    </citation>
    <scope>NUCLEOTIDE SEQUENCE</scope>
    <source>
        <strain evidence="1">SCRP734</strain>
    </source>
</reference>
<evidence type="ECO:0000313" key="2">
    <source>
        <dbReference type="Proteomes" id="UP000694044"/>
    </source>
</evidence>
<evidence type="ECO:0000313" key="1">
    <source>
        <dbReference type="EMBL" id="KAG7386951.1"/>
    </source>
</evidence>
<keyword evidence="2" id="KW-1185">Reference proteome</keyword>
<protein>
    <submittedName>
        <fullName evidence="1">Uncharacterized protein</fullName>
    </submittedName>
</protein>